<feature type="domain" description="Lon proteolytic" evidence="6">
    <location>
        <begin position="756"/>
        <end position="972"/>
    </location>
</feature>
<dbReference type="PANTHER" id="PTHR43718:SF2">
    <property type="entry name" value="LON PROTEASE HOMOLOG, MITOCHONDRIAL"/>
    <property type="match status" value="1"/>
</dbReference>
<dbReference type="InterPro" id="IPR003593">
    <property type="entry name" value="AAA+_ATPase"/>
</dbReference>
<sequence length="1029" mass="117333">MNKKILLLVEKYIDYTFDNRKLLILNLSTHIDTLNSLCIIHYSIRNKVSNKLYTILNNLNNCYNLCKSVYSDFDNIKLSNQLIEYFSSLTSDAFNFYMTYNNINNLASEINVFFDDIDNNILQIMSVVGTKAISDLLALYYGKYYVDDFKNNILLELLCEYFVPVEIVKILNNQDKIEITKNVVIFDDKLTEEDNNFKFEMLLENNYKIKLKIRDNVFEITGYFIYDSLNILSSRYNFVNEKKNSFFEYARDNIMCNKDYRDSFINNLNIGDILCFNNDDLNNEITQYYDLYTKYSNLKFKDTITSFLKESLINKYKMCKCLLLGNKNAIKYGSFLFGTTRDQNRNTKNNNALVADIIFRNLNSTLQNKLRKTGQCVKQELDRIKKISMDDMDLKQQCIMNNNISDHVKKCILTKLDEMKANNSEYHKNLLYVKTLLDYPWIPKDFCDIFSNISSNNNKCREKLKEIREEFDKKVFGQTEFKTVIGDIVGKWMTNPNSMGKAIGLCGPPGCGKTLIASGLGQVLGIPYQEIHLGGLEDGSVLNGHSFTYSGAQPGLIVTKMTMTGSPRCILFFDELDKACVKHGVNEIYNVLIHATDPNTNNKFSDKFFQDVTFELGKCIFIFSFNDASKIDPILKDRMEIINVSPYSMTDKVLITKKYLMVELLKGINIENGSVKISDELITYIINNYTMEAGVRTLKNNIEKIFLKLNIDRINNTGAFKNKDNFSKTKPIVLNKTHINTYLGKPKAQIEKIHNTNQVGVINGLYATSAGSGGIIPILVYPLKNNSNKFKLELTGKQGDVMKESVYFAWTLAKNCVKKEILNNFYKTNPSGIHIHTFDLSTPKQGPSACSVFLVALISRITNYPIKKDIAMTGELSINGLVTAIGGLEHKLNGAKHAGIKLVFVGSQNLDDVKKIKETNPELFELLNPWNNNNVASLLNNLKKNKIKNSCDNFKLIVVNDIYEIIPFALIDGSKSFVSTYDISCDTNNFMNKNISNGFSNNDNIIIDNNDSSTTSIIESENKSENDDE</sequence>
<dbReference type="GO" id="GO:0016887">
    <property type="term" value="F:ATP hydrolysis activity"/>
    <property type="evidence" value="ECO:0007669"/>
    <property type="project" value="InterPro"/>
</dbReference>
<dbReference type="InterPro" id="IPR054594">
    <property type="entry name" value="Lon_lid"/>
</dbReference>
<dbReference type="SUPFAM" id="SSF52540">
    <property type="entry name" value="P-loop containing nucleoside triphosphate hydrolases"/>
    <property type="match status" value="1"/>
</dbReference>
<keyword evidence="5" id="KW-0067">ATP-binding</keyword>
<proteinExistence type="predicted"/>
<protein>
    <recommendedName>
        <fullName evidence="6">Lon proteolytic domain-containing protein</fullName>
    </recommendedName>
</protein>
<evidence type="ECO:0000256" key="5">
    <source>
        <dbReference type="ARBA" id="ARBA00022840"/>
    </source>
</evidence>
<accession>A0A6C0DZQ8</accession>
<evidence type="ECO:0000256" key="4">
    <source>
        <dbReference type="ARBA" id="ARBA00022825"/>
    </source>
</evidence>
<dbReference type="Gene3D" id="3.40.50.300">
    <property type="entry name" value="P-loop containing nucleotide triphosphate hydrolases"/>
    <property type="match status" value="1"/>
</dbReference>
<evidence type="ECO:0000256" key="2">
    <source>
        <dbReference type="ARBA" id="ARBA00022741"/>
    </source>
</evidence>
<dbReference type="InterPro" id="IPR014721">
    <property type="entry name" value="Ribsml_uS5_D2-typ_fold_subgr"/>
</dbReference>
<organism evidence="7">
    <name type="scientific">viral metagenome</name>
    <dbReference type="NCBI Taxonomy" id="1070528"/>
    <lineage>
        <taxon>unclassified sequences</taxon>
        <taxon>metagenomes</taxon>
        <taxon>organismal metagenomes</taxon>
    </lineage>
</organism>
<dbReference type="SMART" id="SM00382">
    <property type="entry name" value="AAA"/>
    <property type="match status" value="1"/>
</dbReference>
<keyword evidence="4" id="KW-0720">Serine protease</keyword>
<dbReference type="PRINTS" id="PR00830">
    <property type="entry name" value="ENDOLAPTASE"/>
</dbReference>
<keyword evidence="2" id="KW-0547">Nucleotide-binding</keyword>
<dbReference type="AlphaFoldDB" id="A0A6C0DZQ8"/>
<dbReference type="EMBL" id="MN739697">
    <property type="protein sequence ID" value="QHT21840.1"/>
    <property type="molecule type" value="Genomic_DNA"/>
</dbReference>
<evidence type="ECO:0000256" key="1">
    <source>
        <dbReference type="ARBA" id="ARBA00022670"/>
    </source>
</evidence>
<dbReference type="GO" id="GO:0005524">
    <property type="term" value="F:ATP binding"/>
    <property type="evidence" value="ECO:0007669"/>
    <property type="project" value="UniProtKB-KW"/>
</dbReference>
<keyword evidence="3" id="KW-0378">Hydrolase</keyword>
<dbReference type="GO" id="GO:0006515">
    <property type="term" value="P:protein quality control for misfolded or incompletely synthesized proteins"/>
    <property type="evidence" value="ECO:0007669"/>
    <property type="project" value="TreeGrafter"/>
</dbReference>
<dbReference type="InterPro" id="IPR027417">
    <property type="entry name" value="P-loop_NTPase"/>
</dbReference>
<evidence type="ECO:0000259" key="6">
    <source>
        <dbReference type="PROSITE" id="PS51786"/>
    </source>
</evidence>
<dbReference type="InterPro" id="IPR008269">
    <property type="entry name" value="Lon_proteolytic"/>
</dbReference>
<dbReference type="SUPFAM" id="SSF54211">
    <property type="entry name" value="Ribosomal protein S5 domain 2-like"/>
    <property type="match status" value="1"/>
</dbReference>
<dbReference type="PROSITE" id="PS51786">
    <property type="entry name" value="LON_PROTEOLYTIC"/>
    <property type="match status" value="1"/>
</dbReference>
<dbReference type="PANTHER" id="PTHR43718">
    <property type="entry name" value="LON PROTEASE"/>
    <property type="match status" value="1"/>
</dbReference>
<dbReference type="InterPro" id="IPR027065">
    <property type="entry name" value="Lon_Prtase"/>
</dbReference>
<dbReference type="Pfam" id="PF00004">
    <property type="entry name" value="AAA"/>
    <property type="match status" value="1"/>
</dbReference>
<dbReference type="InterPro" id="IPR020568">
    <property type="entry name" value="Ribosomal_Su5_D2-typ_SF"/>
</dbReference>
<dbReference type="Gene3D" id="3.30.230.10">
    <property type="match status" value="1"/>
</dbReference>
<dbReference type="GO" id="GO:0004252">
    <property type="term" value="F:serine-type endopeptidase activity"/>
    <property type="evidence" value="ECO:0007669"/>
    <property type="project" value="InterPro"/>
</dbReference>
<evidence type="ECO:0000256" key="3">
    <source>
        <dbReference type="ARBA" id="ARBA00022801"/>
    </source>
</evidence>
<dbReference type="Gene3D" id="1.10.8.60">
    <property type="match status" value="1"/>
</dbReference>
<dbReference type="Pfam" id="PF05362">
    <property type="entry name" value="Lon_C"/>
    <property type="match status" value="1"/>
</dbReference>
<dbReference type="Pfam" id="PF22667">
    <property type="entry name" value="Lon_lid"/>
    <property type="match status" value="1"/>
</dbReference>
<keyword evidence="1" id="KW-0645">Protease</keyword>
<dbReference type="InterPro" id="IPR003959">
    <property type="entry name" value="ATPase_AAA_core"/>
</dbReference>
<dbReference type="GO" id="GO:0004176">
    <property type="term" value="F:ATP-dependent peptidase activity"/>
    <property type="evidence" value="ECO:0007669"/>
    <property type="project" value="InterPro"/>
</dbReference>
<reference evidence="7" key="1">
    <citation type="journal article" date="2020" name="Nature">
        <title>Giant virus diversity and host interactions through global metagenomics.</title>
        <authorList>
            <person name="Schulz F."/>
            <person name="Roux S."/>
            <person name="Paez-Espino D."/>
            <person name="Jungbluth S."/>
            <person name="Walsh D.A."/>
            <person name="Denef V.J."/>
            <person name="McMahon K.D."/>
            <person name="Konstantinidis K.T."/>
            <person name="Eloe-Fadrosh E.A."/>
            <person name="Kyrpides N.C."/>
            <person name="Woyke T."/>
        </authorList>
    </citation>
    <scope>NUCLEOTIDE SEQUENCE</scope>
    <source>
        <strain evidence="7">GVMAG-M-3300023179-103</strain>
    </source>
</reference>
<evidence type="ECO:0000313" key="7">
    <source>
        <dbReference type="EMBL" id="QHT21840.1"/>
    </source>
</evidence>
<name>A0A6C0DZQ8_9ZZZZ</name>